<evidence type="ECO:0000256" key="5">
    <source>
        <dbReference type="ARBA" id="ARBA00022990"/>
    </source>
</evidence>
<accession>A0ABY3UK99</accession>
<dbReference type="EC" id="6.2.1.1" evidence="1"/>
<evidence type="ECO:0000256" key="3">
    <source>
        <dbReference type="ARBA" id="ARBA00022741"/>
    </source>
</evidence>
<dbReference type="InterPro" id="IPR045851">
    <property type="entry name" value="AMP-bd_C_sf"/>
</dbReference>
<dbReference type="Pfam" id="PF13193">
    <property type="entry name" value="AMP-binding_C"/>
    <property type="match status" value="1"/>
</dbReference>
<dbReference type="InterPro" id="IPR020845">
    <property type="entry name" value="AMP-binding_CS"/>
</dbReference>
<organism evidence="8 9">
    <name type="scientific">Mycolicibacterium rufum</name>
    <dbReference type="NCBI Taxonomy" id="318424"/>
    <lineage>
        <taxon>Bacteria</taxon>
        <taxon>Bacillati</taxon>
        <taxon>Actinomycetota</taxon>
        <taxon>Actinomycetes</taxon>
        <taxon>Mycobacteriales</taxon>
        <taxon>Mycobacteriaceae</taxon>
        <taxon>Mycolicibacterium</taxon>
    </lineage>
</organism>
<dbReference type="RefSeq" id="WP_043405882.1">
    <property type="nucleotide sequence ID" value="NZ_CP092427.2"/>
</dbReference>
<dbReference type="PROSITE" id="PS00455">
    <property type="entry name" value="AMP_BINDING"/>
    <property type="match status" value="1"/>
</dbReference>
<evidence type="ECO:0000256" key="1">
    <source>
        <dbReference type="ARBA" id="ARBA00013275"/>
    </source>
</evidence>
<dbReference type="Proteomes" id="UP001055159">
    <property type="component" value="Chromosome"/>
</dbReference>
<evidence type="ECO:0000256" key="4">
    <source>
        <dbReference type="ARBA" id="ARBA00022840"/>
    </source>
</evidence>
<keyword evidence="9" id="KW-1185">Reference proteome</keyword>
<evidence type="ECO:0000313" key="8">
    <source>
        <dbReference type="EMBL" id="ULP37921.1"/>
    </source>
</evidence>
<dbReference type="Gene3D" id="3.30.300.30">
    <property type="match status" value="1"/>
</dbReference>
<keyword evidence="3" id="KW-0547">Nucleotide-binding</keyword>
<dbReference type="InterPro" id="IPR042099">
    <property type="entry name" value="ANL_N_sf"/>
</dbReference>
<dbReference type="PANTHER" id="PTHR24095">
    <property type="entry name" value="ACETYL-COENZYME A SYNTHETASE"/>
    <property type="match status" value="1"/>
</dbReference>
<dbReference type="InterPro" id="IPR025110">
    <property type="entry name" value="AMP-bd_C"/>
</dbReference>
<dbReference type="NCBIfam" id="NF003313">
    <property type="entry name" value="PRK04319.1"/>
    <property type="match status" value="1"/>
</dbReference>
<dbReference type="PANTHER" id="PTHR24095:SF14">
    <property type="entry name" value="ACETYL-COENZYME A SYNTHETASE 1"/>
    <property type="match status" value="1"/>
</dbReference>
<dbReference type="Gene3D" id="3.40.50.12780">
    <property type="entry name" value="N-terminal domain of ligase-like"/>
    <property type="match status" value="1"/>
</dbReference>
<dbReference type="InterPro" id="IPR000873">
    <property type="entry name" value="AMP-dep_synth/lig_dom"/>
</dbReference>
<keyword evidence="2 8" id="KW-0436">Ligase</keyword>
<proteinExistence type="predicted"/>
<evidence type="ECO:0000256" key="2">
    <source>
        <dbReference type="ARBA" id="ARBA00022598"/>
    </source>
</evidence>
<protein>
    <recommendedName>
        <fullName evidence="1">acetate--CoA ligase</fullName>
        <ecNumber evidence="1">6.2.1.1</ecNumber>
    </recommendedName>
</protein>
<keyword evidence="4" id="KW-0067">ATP-binding</keyword>
<keyword evidence="5" id="KW-0007">Acetylation</keyword>
<name>A0ABY3UK99_9MYCO</name>
<evidence type="ECO:0000259" key="6">
    <source>
        <dbReference type="Pfam" id="PF00501"/>
    </source>
</evidence>
<dbReference type="Pfam" id="PF00501">
    <property type="entry name" value="AMP-binding"/>
    <property type="match status" value="1"/>
</dbReference>
<dbReference type="SUPFAM" id="SSF56801">
    <property type="entry name" value="Acetyl-CoA synthetase-like"/>
    <property type="match status" value="1"/>
</dbReference>
<dbReference type="EMBL" id="CP092427">
    <property type="protein sequence ID" value="ULP37921.1"/>
    <property type="molecule type" value="Genomic_DNA"/>
</dbReference>
<gene>
    <name evidence="8" type="primary">acsA</name>
    <name evidence="8" type="ORF">MJO55_05680</name>
</gene>
<sequence length="594" mass="64766">MTATTSVIGKTEDDWRVHPNFTDYDRTRAGFSWATVPRVCAGMADGGCNIAYAAVDRHAHGPLAAHTALRFVTADSWDGELATRDLSYAELARHARRFTNVLRALGVDKGDRVFTLMSRCPELYVTILGALRNGSVVSPLFSAFGPEPIATRLSLGEAQVLVTTRAFYVRKIAPIRDQLPSLEHVFLIDDHAADGDQPGTLGFWRWMEAASEEAPITHTTADDPALLHFTSGTTGTPKGALHVHGAVTMHYITGLYALDLHADDIYWCTADPGWVTGMSYGVIAPLLHGVTSIVDEAEFDAERWYRILSAHAVTVWYTAPTAIRMLIKAGPELAAQFRFPALRFVASVGEPLNAEAVWWGKRVLGLPIHDNWWQTETGGIMIANTPAFDIKPGSMGRPLPGVDACVVHRHDDGTVSVVDQPDVEGELALTPGWPSMFRTYLNAEERYRNSFADGLYLTGDLVKRDADGYFWFVGRADDVIKSAGHLIGPFEVENALTDHPAVAEAAVIGVPDPTVGEVVKAFVALKDGYSADEDTLRSLMAHARKRLGAAVAPKVIEFTDALPHTRSGKIMRRLLKARELGLPEGDTSTMETAS</sequence>
<feature type="domain" description="AMP-binding enzyme C-terminal" evidence="7">
    <location>
        <begin position="491"/>
        <end position="569"/>
    </location>
</feature>
<dbReference type="GO" id="GO:0003987">
    <property type="term" value="F:acetate-CoA ligase activity"/>
    <property type="evidence" value="ECO:0007669"/>
    <property type="project" value="UniProtKB-EC"/>
</dbReference>
<reference evidence="8" key="1">
    <citation type="submission" date="2022-08" db="EMBL/GenBank/DDBJ databases">
        <title>Whole genome sequencing of non-tuberculosis mycobacteria type-strains.</title>
        <authorList>
            <person name="Igarashi Y."/>
            <person name="Osugi A."/>
            <person name="Mitarai S."/>
        </authorList>
    </citation>
    <scope>NUCLEOTIDE SEQUENCE</scope>
    <source>
        <strain evidence="8">JCM 16372</strain>
    </source>
</reference>
<evidence type="ECO:0000259" key="7">
    <source>
        <dbReference type="Pfam" id="PF13193"/>
    </source>
</evidence>
<evidence type="ECO:0000313" key="9">
    <source>
        <dbReference type="Proteomes" id="UP001055159"/>
    </source>
</evidence>
<feature type="domain" description="AMP-dependent synthetase/ligase" evidence="6">
    <location>
        <begin position="83"/>
        <end position="441"/>
    </location>
</feature>